<dbReference type="GO" id="GO:0016787">
    <property type="term" value="F:hydrolase activity"/>
    <property type="evidence" value="ECO:0007669"/>
    <property type="project" value="UniProtKB-KW"/>
</dbReference>
<keyword evidence="11" id="KW-1185">Reference proteome</keyword>
<organism evidence="10 11">
    <name type="scientific">Dethiosulfovibrio salsuginis</name>
    <dbReference type="NCBI Taxonomy" id="561720"/>
    <lineage>
        <taxon>Bacteria</taxon>
        <taxon>Thermotogati</taxon>
        <taxon>Synergistota</taxon>
        <taxon>Synergistia</taxon>
        <taxon>Synergistales</taxon>
        <taxon>Dethiosulfovibrionaceae</taxon>
        <taxon>Dethiosulfovibrio</taxon>
    </lineage>
</organism>
<dbReference type="InterPro" id="IPR021127">
    <property type="entry name" value="CRISPR_associated_Cas2"/>
</dbReference>
<evidence type="ECO:0000256" key="8">
    <source>
        <dbReference type="ARBA" id="ARBA00023118"/>
    </source>
</evidence>
<dbReference type="STRING" id="561720.SAMN06275492_13524"/>
<accession>A0A1X7KSI4</accession>
<comment type="cofactor">
    <cofactor evidence="1 9">
        <name>Mg(2+)</name>
        <dbReference type="ChEBI" id="CHEBI:18420"/>
    </cofactor>
</comment>
<keyword evidence="7 9" id="KW-0460">Magnesium</keyword>
<evidence type="ECO:0000256" key="2">
    <source>
        <dbReference type="ARBA" id="ARBA00009959"/>
    </source>
</evidence>
<sequence length="87" mass="10134">MFVIMIYDVGERRVAKMLKTGRKYLNWVQNSVLEGELSEGLLAKLKAEVKQKIDHESDSVIFYTWRSERYTARDVIGIEKNELALIV</sequence>
<dbReference type="Proteomes" id="UP000193355">
    <property type="component" value="Unassembled WGS sequence"/>
</dbReference>
<dbReference type="OrthoDB" id="279819at2"/>
<reference evidence="11" key="1">
    <citation type="submission" date="2017-04" db="EMBL/GenBank/DDBJ databases">
        <authorList>
            <person name="Varghese N."/>
            <person name="Submissions S."/>
        </authorList>
    </citation>
    <scope>NUCLEOTIDE SEQUENCE [LARGE SCALE GENOMIC DNA]</scope>
    <source>
        <strain evidence="11">USBA 82</strain>
    </source>
</reference>
<evidence type="ECO:0000256" key="5">
    <source>
        <dbReference type="ARBA" id="ARBA00022759"/>
    </source>
</evidence>
<dbReference type="InterPro" id="IPR019199">
    <property type="entry name" value="Virulence_VapD/CRISPR_Cas2"/>
</dbReference>
<dbReference type="PANTHER" id="PTHR34405">
    <property type="entry name" value="CRISPR-ASSOCIATED ENDORIBONUCLEASE CAS2"/>
    <property type="match status" value="1"/>
</dbReference>
<comment type="subunit">
    <text evidence="9">Homodimer, forms a heterotetramer with a Cas1 homodimer.</text>
</comment>
<evidence type="ECO:0000313" key="11">
    <source>
        <dbReference type="Proteomes" id="UP000193355"/>
    </source>
</evidence>
<keyword evidence="6 9" id="KW-0378">Hydrolase</keyword>
<dbReference type="GO" id="GO:0043571">
    <property type="term" value="P:maintenance of CRISPR repeat elements"/>
    <property type="evidence" value="ECO:0007669"/>
    <property type="project" value="UniProtKB-UniRule"/>
</dbReference>
<dbReference type="EC" id="3.1.-.-" evidence="9"/>
<dbReference type="NCBIfam" id="TIGR01573">
    <property type="entry name" value="cas2"/>
    <property type="match status" value="1"/>
</dbReference>
<dbReference type="Pfam" id="PF09827">
    <property type="entry name" value="CRISPR_Cas2"/>
    <property type="match status" value="1"/>
</dbReference>
<evidence type="ECO:0000313" key="10">
    <source>
        <dbReference type="EMBL" id="SMG44507.1"/>
    </source>
</evidence>
<dbReference type="GO" id="GO:0051607">
    <property type="term" value="P:defense response to virus"/>
    <property type="evidence" value="ECO:0007669"/>
    <property type="project" value="UniProtKB-UniRule"/>
</dbReference>
<keyword evidence="5 9" id="KW-0255">Endonuclease</keyword>
<dbReference type="PANTHER" id="PTHR34405:SF1">
    <property type="entry name" value="CRISPR-ASSOCIATED ENDORIBONUCLEASE CAS2"/>
    <property type="match status" value="1"/>
</dbReference>
<evidence type="ECO:0000256" key="6">
    <source>
        <dbReference type="ARBA" id="ARBA00022801"/>
    </source>
</evidence>
<evidence type="ECO:0000256" key="9">
    <source>
        <dbReference type="HAMAP-Rule" id="MF_01471"/>
    </source>
</evidence>
<dbReference type="AlphaFoldDB" id="A0A1X7KSI4"/>
<keyword evidence="3 9" id="KW-0540">Nuclease</keyword>
<dbReference type="HAMAP" id="MF_01471">
    <property type="entry name" value="Cas2"/>
    <property type="match status" value="1"/>
</dbReference>
<evidence type="ECO:0000256" key="3">
    <source>
        <dbReference type="ARBA" id="ARBA00022722"/>
    </source>
</evidence>
<gene>
    <name evidence="9" type="primary">cas2</name>
    <name evidence="10" type="ORF">SAMN06275492_13524</name>
</gene>
<feature type="binding site" evidence="9">
    <location>
        <position position="8"/>
    </location>
    <ligand>
        <name>Mg(2+)</name>
        <dbReference type="ChEBI" id="CHEBI:18420"/>
        <note>catalytic</note>
    </ligand>
</feature>
<comment type="similarity">
    <text evidence="2 9">Belongs to the CRISPR-associated endoribonuclease Cas2 protein family.</text>
</comment>
<proteinExistence type="inferred from homology"/>
<protein>
    <recommendedName>
        <fullName evidence="9">CRISPR-associated endoribonuclease Cas2</fullName>
        <ecNumber evidence="9">3.1.-.-</ecNumber>
    </recommendedName>
</protein>
<evidence type="ECO:0000256" key="1">
    <source>
        <dbReference type="ARBA" id="ARBA00001946"/>
    </source>
</evidence>
<dbReference type="CDD" id="cd09725">
    <property type="entry name" value="Cas2_I_II_III"/>
    <property type="match status" value="1"/>
</dbReference>
<keyword evidence="8 9" id="KW-0051">Antiviral defense</keyword>
<dbReference type="GO" id="GO:0004521">
    <property type="term" value="F:RNA endonuclease activity"/>
    <property type="evidence" value="ECO:0007669"/>
    <property type="project" value="InterPro"/>
</dbReference>
<dbReference type="RefSeq" id="WP_085545370.1">
    <property type="nucleotide sequence ID" value="NZ_FXBB01000035.1"/>
</dbReference>
<keyword evidence="4 9" id="KW-0479">Metal-binding</keyword>
<comment type="function">
    <text evidence="9">CRISPR (clustered regularly interspaced short palindromic repeat), is an adaptive immune system that provides protection against mobile genetic elements (viruses, transposable elements and conjugative plasmids). CRISPR clusters contain sequences complementary to antecedent mobile elements and target invading nucleic acids. CRISPR clusters are transcribed and processed into CRISPR RNA (crRNA). Functions as a ssRNA-specific endoribonuclease. Involved in the integration of spacer DNA into the CRISPR cassette.</text>
</comment>
<name>A0A1X7KSI4_9BACT</name>
<evidence type="ECO:0000256" key="4">
    <source>
        <dbReference type="ARBA" id="ARBA00022723"/>
    </source>
</evidence>
<evidence type="ECO:0000256" key="7">
    <source>
        <dbReference type="ARBA" id="ARBA00022842"/>
    </source>
</evidence>
<dbReference type="Gene3D" id="3.30.70.240">
    <property type="match status" value="1"/>
</dbReference>
<dbReference type="GO" id="GO:0046872">
    <property type="term" value="F:metal ion binding"/>
    <property type="evidence" value="ECO:0007669"/>
    <property type="project" value="UniProtKB-UniRule"/>
</dbReference>
<dbReference type="SUPFAM" id="SSF143430">
    <property type="entry name" value="TTP0101/SSO1404-like"/>
    <property type="match status" value="1"/>
</dbReference>
<dbReference type="EMBL" id="FXBB01000035">
    <property type="protein sequence ID" value="SMG44507.1"/>
    <property type="molecule type" value="Genomic_DNA"/>
</dbReference>